<evidence type="ECO:0000256" key="1">
    <source>
        <dbReference type="SAM" id="MobiDB-lite"/>
    </source>
</evidence>
<accession>A0A074RL16</accession>
<name>A0A074RL16_9AGAM</name>
<dbReference type="Proteomes" id="UP000027456">
    <property type="component" value="Unassembled WGS sequence"/>
</dbReference>
<reference evidence="2 3" key="1">
    <citation type="submission" date="2013-12" db="EMBL/GenBank/DDBJ databases">
        <authorList>
            <person name="Cubeta M."/>
            <person name="Pakala S."/>
            <person name="Fedorova N."/>
            <person name="Thomas E."/>
            <person name="Dean R."/>
            <person name="Jabaji S."/>
            <person name="Neate S."/>
            <person name="Toda T."/>
            <person name="Tavantzis S."/>
            <person name="Vilgalys R."/>
            <person name="Bharathan N."/>
            <person name="Pakala S."/>
            <person name="Losada L.S."/>
            <person name="Zafar N."/>
            <person name="Nierman W."/>
        </authorList>
    </citation>
    <scope>NUCLEOTIDE SEQUENCE [LARGE SCALE GENOMIC DNA]</scope>
    <source>
        <strain evidence="2 3">123E</strain>
    </source>
</reference>
<keyword evidence="3" id="KW-1185">Reference proteome</keyword>
<feature type="compositionally biased region" description="Low complexity" evidence="1">
    <location>
        <begin position="23"/>
        <end position="34"/>
    </location>
</feature>
<sequence>MPTTRKTAAKSTRIAPRKKGGKATAASPPSSDTAAPVDLAAVAVAALQTQIVERDNTLDSLTYIQSAQVAAMRAEGNVATNSRAEIATGSNLDLDEANGTKTVAEK</sequence>
<comment type="caution">
    <text evidence="2">The sequence shown here is derived from an EMBL/GenBank/DDBJ whole genome shotgun (WGS) entry which is preliminary data.</text>
</comment>
<protein>
    <submittedName>
        <fullName evidence="2">Uncharacterized protein</fullName>
    </submittedName>
</protein>
<dbReference type="EMBL" id="AZST01000662">
    <property type="protein sequence ID" value="KEP47746.1"/>
    <property type="molecule type" value="Genomic_DNA"/>
</dbReference>
<organism evidence="2 3">
    <name type="scientific">Rhizoctonia solani 123E</name>
    <dbReference type="NCBI Taxonomy" id="1423351"/>
    <lineage>
        <taxon>Eukaryota</taxon>
        <taxon>Fungi</taxon>
        <taxon>Dikarya</taxon>
        <taxon>Basidiomycota</taxon>
        <taxon>Agaricomycotina</taxon>
        <taxon>Agaricomycetes</taxon>
        <taxon>Cantharellales</taxon>
        <taxon>Ceratobasidiaceae</taxon>
        <taxon>Rhizoctonia</taxon>
    </lineage>
</organism>
<proteinExistence type="predicted"/>
<evidence type="ECO:0000313" key="2">
    <source>
        <dbReference type="EMBL" id="KEP47746.1"/>
    </source>
</evidence>
<dbReference type="HOGENOM" id="CLU_2224697_0_0_1"/>
<evidence type="ECO:0000313" key="3">
    <source>
        <dbReference type="Proteomes" id="UP000027456"/>
    </source>
</evidence>
<dbReference type="AlphaFoldDB" id="A0A074RL16"/>
<feature type="region of interest" description="Disordered" evidence="1">
    <location>
        <begin position="1"/>
        <end position="34"/>
    </location>
</feature>
<gene>
    <name evidence="2" type="ORF">V565_145300</name>
</gene>
<feature type="compositionally biased region" description="Polar residues" evidence="1">
    <location>
        <begin position="1"/>
        <end position="10"/>
    </location>
</feature>